<dbReference type="RefSeq" id="WP_212527253.1">
    <property type="nucleotide sequence ID" value="NZ_JAGSOG010000015.1"/>
</dbReference>
<dbReference type="EMBL" id="JAGSOG010000015">
    <property type="protein sequence ID" value="MBR7832728.1"/>
    <property type="molecule type" value="Genomic_DNA"/>
</dbReference>
<dbReference type="Pfam" id="PF00293">
    <property type="entry name" value="NUDIX"/>
    <property type="match status" value="1"/>
</dbReference>
<dbReference type="InterPro" id="IPR020084">
    <property type="entry name" value="NUDIX_hydrolase_CS"/>
</dbReference>
<name>A0A941ELU5_9ACTN</name>
<dbReference type="Gene3D" id="3.90.79.10">
    <property type="entry name" value="Nucleoside Triphosphate Pyrophosphohydrolase"/>
    <property type="match status" value="1"/>
</dbReference>
<dbReference type="CDD" id="cd18876">
    <property type="entry name" value="NUDIX_Hydrolase"/>
    <property type="match status" value="1"/>
</dbReference>
<dbReference type="PRINTS" id="PR00502">
    <property type="entry name" value="NUDIXFAMILY"/>
</dbReference>
<accession>A0A941ELU5</accession>
<dbReference type="PROSITE" id="PS51462">
    <property type="entry name" value="NUDIX"/>
    <property type="match status" value="1"/>
</dbReference>
<reference evidence="6" key="1">
    <citation type="submission" date="2021-04" db="EMBL/GenBank/DDBJ databases">
        <title>Genome based classification of Actinospica acidithermotolerans sp. nov., an actinobacterium isolated from an Indonesian hot spring.</title>
        <authorList>
            <person name="Kusuma A.B."/>
            <person name="Putra K.E."/>
            <person name="Nafisah S."/>
            <person name="Loh J."/>
            <person name="Nouioui I."/>
            <person name="Goodfellow M."/>
        </authorList>
    </citation>
    <scope>NUCLEOTIDE SEQUENCE</scope>
    <source>
        <strain evidence="6">CSCA 57</strain>
    </source>
</reference>
<dbReference type="PANTHER" id="PTHR43046">
    <property type="entry name" value="GDP-MANNOSE MANNOSYL HYDROLASE"/>
    <property type="match status" value="1"/>
</dbReference>
<dbReference type="PANTHER" id="PTHR43046:SF14">
    <property type="entry name" value="MUTT_NUDIX FAMILY PROTEIN"/>
    <property type="match status" value="1"/>
</dbReference>
<evidence type="ECO:0000313" key="6">
    <source>
        <dbReference type="EMBL" id="MBR7832728.1"/>
    </source>
</evidence>
<dbReference type="PROSITE" id="PS00893">
    <property type="entry name" value="NUDIX_BOX"/>
    <property type="match status" value="1"/>
</dbReference>
<evidence type="ECO:0000259" key="5">
    <source>
        <dbReference type="PROSITE" id="PS51462"/>
    </source>
</evidence>
<comment type="caution">
    <text evidence="6">The sequence shown here is derived from an EMBL/GenBank/DDBJ whole genome shotgun (WGS) entry which is preliminary data.</text>
</comment>
<evidence type="ECO:0000256" key="1">
    <source>
        <dbReference type="ARBA" id="ARBA00001946"/>
    </source>
</evidence>
<evidence type="ECO:0000256" key="3">
    <source>
        <dbReference type="ARBA" id="ARBA00022801"/>
    </source>
</evidence>
<dbReference type="AlphaFoldDB" id="A0A941ELU5"/>
<dbReference type="InterPro" id="IPR000086">
    <property type="entry name" value="NUDIX_hydrolase_dom"/>
</dbReference>
<keyword evidence="7" id="KW-1185">Reference proteome</keyword>
<evidence type="ECO:0000313" key="7">
    <source>
        <dbReference type="Proteomes" id="UP000675781"/>
    </source>
</evidence>
<dbReference type="SUPFAM" id="SSF55811">
    <property type="entry name" value="Nudix"/>
    <property type="match status" value="1"/>
</dbReference>
<gene>
    <name evidence="6" type="ORF">KDL01_05620</name>
</gene>
<sequence length="175" mass="19196">MNDFLSTLPAAYVGSGALITDEDGRVLLVKPTYKPGWEIPGGAMDAGEYPRETLRRELAEELGLAIEPGRLLVVDFMPARPERPRPSIMYVFDCGRLTAAQHAALVLQTEELSEYHYVGLAQLDRHLTGRLLRRMRLAHRGLTSGEGPIDLENGYLPGAARAAAPDGVDPRHPLD</sequence>
<dbReference type="GO" id="GO:0016787">
    <property type="term" value="F:hydrolase activity"/>
    <property type="evidence" value="ECO:0007669"/>
    <property type="project" value="UniProtKB-KW"/>
</dbReference>
<feature type="domain" description="Nudix hydrolase" evidence="5">
    <location>
        <begin position="10"/>
        <end position="140"/>
    </location>
</feature>
<evidence type="ECO:0000256" key="4">
    <source>
        <dbReference type="RuleBase" id="RU003476"/>
    </source>
</evidence>
<keyword evidence="3 4" id="KW-0378">Hydrolase</keyword>
<organism evidence="6 7">
    <name type="scientific">Actinospica durhamensis</name>
    <dbReference type="NCBI Taxonomy" id="1508375"/>
    <lineage>
        <taxon>Bacteria</taxon>
        <taxon>Bacillati</taxon>
        <taxon>Actinomycetota</taxon>
        <taxon>Actinomycetes</taxon>
        <taxon>Catenulisporales</taxon>
        <taxon>Actinospicaceae</taxon>
        <taxon>Actinospica</taxon>
    </lineage>
</organism>
<evidence type="ECO:0000256" key="2">
    <source>
        <dbReference type="ARBA" id="ARBA00005582"/>
    </source>
</evidence>
<protein>
    <submittedName>
        <fullName evidence="6">NUDIX hydrolase</fullName>
    </submittedName>
</protein>
<dbReference type="InterPro" id="IPR020476">
    <property type="entry name" value="Nudix_hydrolase"/>
</dbReference>
<dbReference type="Proteomes" id="UP000675781">
    <property type="component" value="Unassembled WGS sequence"/>
</dbReference>
<proteinExistence type="inferred from homology"/>
<comment type="similarity">
    <text evidence="2 4">Belongs to the Nudix hydrolase family.</text>
</comment>
<comment type="cofactor">
    <cofactor evidence="1">
        <name>Mg(2+)</name>
        <dbReference type="ChEBI" id="CHEBI:18420"/>
    </cofactor>
</comment>
<dbReference type="InterPro" id="IPR015797">
    <property type="entry name" value="NUDIX_hydrolase-like_dom_sf"/>
</dbReference>